<dbReference type="CDD" id="cd00093">
    <property type="entry name" value="HTH_XRE"/>
    <property type="match status" value="1"/>
</dbReference>
<dbReference type="SUPFAM" id="SSF47413">
    <property type="entry name" value="lambda repressor-like DNA-binding domains"/>
    <property type="match status" value="1"/>
</dbReference>
<proteinExistence type="predicted"/>
<sequence length="74" mass="8179">MHMENANIDLPAIRRALKLTQTQLAQMAGVNLSTVWRWENEGLPTRGPAKAFIDRLALDASPKPRKEARSGVAV</sequence>
<dbReference type="GO" id="GO:0003677">
    <property type="term" value="F:DNA binding"/>
    <property type="evidence" value="ECO:0007669"/>
    <property type="project" value="InterPro"/>
</dbReference>
<name>A0A316J8C8_9HYPH</name>
<dbReference type="Proteomes" id="UP000245865">
    <property type="component" value="Unassembled WGS sequence"/>
</dbReference>
<comment type="caution">
    <text evidence="2">The sequence shown here is derived from an EMBL/GenBank/DDBJ whole genome shotgun (WGS) entry which is preliminary data.</text>
</comment>
<dbReference type="InterPro" id="IPR001387">
    <property type="entry name" value="Cro/C1-type_HTH"/>
</dbReference>
<dbReference type="PROSITE" id="PS50943">
    <property type="entry name" value="HTH_CROC1"/>
    <property type="match status" value="1"/>
</dbReference>
<protein>
    <submittedName>
        <fullName evidence="2">Transcriptional regulator</fullName>
    </submittedName>
</protein>
<keyword evidence="3" id="KW-1185">Reference proteome</keyword>
<dbReference type="Gene3D" id="1.10.260.40">
    <property type="entry name" value="lambda repressor-like DNA-binding domains"/>
    <property type="match status" value="1"/>
</dbReference>
<dbReference type="InterPro" id="IPR010982">
    <property type="entry name" value="Lambda_DNA-bd_dom_sf"/>
</dbReference>
<organism evidence="2 3">
    <name type="scientific">Falsochrobactrum shanghaiense</name>
    <dbReference type="NCBI Taxonomy" id="2201899"/>
    <lineage>
        <taxon>Bacteria</taxon>
        <taxon>Pseudomonadati</taxon>
        <taxon>Pseudomonadota</taxon>
        <taxon>Alphaproteobacteria</taxon>
        <taxon>Hyphomicrobiales</taxon>
        <taxon>Brucellaceae</taxon>
        <taxon>Falsochrobactrum</taxon>
    </lineage>
</organism>
<dbReference type="RefSeq" id="WP_109706830.1">
    <property type="nucleotide sequence ID" value="NZ_QGDB01000004.1"/>
</dbReference>
<dbReference type="AlphaFoldDB" id="A0A316J8C8"/>
<gene>
    <name evidence="2" type="ORF">DKP76_11610</name>
</gene>
<evidence type="ECO:0000259" key="1">
    <source>
        <dbReference type="PROSITE" id="PS50943"/>
    </source>
</evidence>
<evidence type="ECO:0000313" key="2">
    <source>
        <dbReference type="EMBL" id="PWL17418.1"/>
    </source>
</evidence>
<dbReference type="Pfam" id="PF01381">
    <property type="entry name" value="HTH_3"/>
    <property type="match status" value="1"/>
</dbReference>
<reference evidence="2 3" key="1">
    <citation type="submission" date="2018-05" db="EMBL/GenBank/DDBJ databases">
        <title>Comparative genomic sequence analysis between strain HN4 and CCM 8460T (Falsochrobactrum ovis) will provide more evidence to prove that HN4 is a new species of Falsochrobactrum.</title>
        <authorList>
            <person name="Lyu W."/>
            <person name="Sun L."/>
            <person name="Yao L."/>
        </authorList>
    </citation>
    <scope>NUCLEOTIDE SEQUENCE [LARGE SCALE GENOMIC DNA]</scope>
    <source>
        <strain evidence="2 3">HN4</strain>
    </source>
</reference>
<accession>A0A316J8C8</accession>
<feature type="domain" description="HTH cro/C1-type" evidence="1">
    <location>
        <begin position="12"/>
        <end position="40"/>
    </location>
</feature>
<dbReference type="EMBL" id="QGDB01000004">
    <property type="protein sequence ID" value="PWL17418.1"/>
    <property type="molecule type" value="Genomic_DNA"/>
</dbReference>
<evidence type="ECO:0000313" key="3">
    <source>
        <dbReference type="Proteomes" id="UP000245865"/>
    </source>
</evidence>